<name>A0A1D6HEA1_MAIZE</name>
<dbReference type="AlphaFoldDB" id="A0A1D6HEA1"/>
<proteinExistence type="predicted"/>
<evidence type="ECO:0000256" key="1">
    <source>
        <dbReference type="SAM" id="MobiDB-lite"/>
    </source>
</evidence>
<reference evidence="3" key="1">
    <citation type="submission" date="2015-12" db="EMBL/GenBank/DDBJ databases">
        <title>Update maize B73 reference genome by single molecule sequencing technologies.</title>
        <authorList>
            <consortium name="Maize Genome Sequencing Project"/>
            <person name="Ware D."/>
        </authorList>
    </citation>
    <scope>NUCLEOTIDE SEQUENCE</scope>
    <source>
        <tissue evidence="3">Seedling</tissue>
    </source>
</reference>
<dbReference type="EMBL" id="CM000781">
    <property type="protein sequence ID" value="AQK72977.1"/>
    <property type="molecule type" value="Genomic_DNA"/>
</dbReference>
<feature type="region of interest" description="Disordered" evidence="1">
    <location>
        <begin position="174"/>
        <end position="220"/>
    </location>
</feature>
<dbReference type="InterPro" id="IPR024752">
    <property type="entry name" value="Myb/SANT-like_dom"/>
</dbReference>
<evidence type="ECO:0000313" key="3">
    <source>
        <dbReference type="EMBL" id="AQK72978.1"/>
    </source>
</evidence>
<accession>A0A3L6ET51</accession>
<dbReference type="Pfam" id="PF12776">
    <property type="entry name" value="Myb_DNA-bind_3"/>
    <property type="match status" value="1"/>
</dbReference>
<feature type="domain" description="Myb/SANT-like" evidence="2">
    <location>
        <begin position="19"/>
        <end position="103"/>
    </location>
</feature>
<gene>
    <name evidence="3" type="ORF">ZEAMMB73_Zm00001d017354</name>
</gene>
<evidence type="ECO:0000259" key="2">
    <source>
        <dbReference type="Pfam" id="PF12776"/>
    </source>
</evidence>
<sequence>MKMDDVQEIEQRSQSQIFWTQEMSACALKYLAQLVAYGIRVDKGFKSSHYNQCAKVVKERFQVQVSGSQVTNHLKTWRTRWSNICNYKKISSAHFDEQTGTILLDEKNYLERVQKKPSEAKFFNKPLENYHYMAVIFGNHQATGLFAKCTSDPLGFDTSESAGTYGVGYSGDLAGHESNNASPTRDSGESLNPSGPIRDGGDSSTRSGARREERAHDDGR</sequence>
<dbReference type="EMBL" id="CM000781">
    <property type="protein sequence ID" value="AQK72978.1"/>
    <property type="molecule type" value="Genomic_DNA"/>
</dbReference>
<accession>A0A1D6HEA1</accession>
<dbReference type="PANTHER" id="PTHR47127">
    <property type="entry name" value="10A19I.15"/>
    <property type="match status" value="1"/>
</dbReference>
<protein>
    <submittedName>
        <fullName evidence="3">Dual specificity phosphatase domain protein</fullName>
    </submittedName>
</protein>
<organism evidence="3">
    <name type="scientific">Zea mays</name>
    <name type="common">Maize</name>
    <dbReference type="NCBI Taxonomy" id="4577"/>
    <lineage>
        <taxon>Eukaryota</taxon>
        <taxon>Viridiplantae</taxon>
        <taxon>Streptophyta</taxon>
        <taxon>Embryophyta</taxon>
        <taxon>Tracheophyta</taxon>
        <taxon>Spermatophyta</taxon>
        <taxon>Magnoliopsida</taxon>
        <taxon>Liliopsida</taxon>
        <taxon>Poales</taxon>
        <taxon>Poaceae</taxon>
        <taxon>PACMAD clade</taxon>
        <taxon>Panicoideae</taxon>
        <taxon>Andropogonodae</taxon>
        <taxon>Andropogoneae</taxon>
        <taxon>Tripsacinae</taxon>
        <taxon>Zea</taxon>
    </lineage>
</organism>
<feature type="compositionally biased region" description="Polar residues" evidence="1">
    <location>
        <begin position="177"/>
        <end position="193"/>
    </location>
</feature>
<feature type="compositionally biased region" description="Basic and acidic residues" evidence="1">
    <location>
        <begin position="209"/>
        <end position="220"/>
    </location>
</feature>